<feature type="signal peptide" evidence="1">
    <location>
        <begin position="1"/>
        <end position="21"/>
    </location>
</feature>
<feature type="chain" id="PRO_5020860333" description="Quino protein alcohol dehydrogenase-like protein" evidence="1">
    <location>
        <begin position="22"/>
        <end position="319"/>
    </location>
</feature>
<reference evidence="2 3" key="1">
    <citation type="submission" date="2018-10" db="EMBL/GenBank/DDBJ databases">
        <title>Fifty Aureobasidium pullulans genomes reveal a recombining polyextremotolerant generalist.</title>
        <authorList>
            <person name="Gostincar C."/>
            <person name="Turk M."/>
            <person name="Zajc J."/>
            <person name="Gunde-Cimerman N."/>
        </authorList>
    </citation>
    <scope>NUCLEOTIDE SEQUENCE [LARGE SCALE GENOMIC DNA]</scope>
    <source>
        <strain evidence="2 3">EXF-3863</strain>
    </source>
</reference>
<keyword evidence="1" id="KW-0732">Signal</keyword>
<dbReference type="SUPFAM" id="SSF50998">
    <property type="entry name" value="Quinoprotein alcohol dehydrogenase-like"/>
    <property type="match status" value="1"/>
</dbReference>
<dbReference type="PANTHER" id="PTHR32303">
    <property type="entry name" value="QUINOPROTEIN ALCOHOL DEHYDROGENASE (CYTOCHROME C)"/>
    <property type="match status" value="1"/>
</dbReference>
<accession>A0A4S9SK73</accession>
<evidence type="ECO:0000313" key="3">
    <source>
        <dbReference type="Proteomes" id="UP000308005"/>
    </source>
</evidence>
<dbReference type="AlphaFoldDB" id="A0A4S9SK73"/>
<dbReference type="Proteomes" id="UP000308005">
    <property type="component" value="Unassembled WGS sequence"/>
</dbReference>
<evidence type="ECO:0008006" key="4">
    <source>
        <dbReference type="Google" id="ProtNLM"/>
    </source>
</evidence>
<dbReference type="PANTHER" id="PTHR32303:SF10">
    <property type="entry name" value="OUTER MEMBRANE PROTEIN ASSEMBLY FACTOR BAMB"/>
    <property type="match status" value="1"/>
</dbReference>
<dbReference type="InterPro" id="IPR011047">
    <property type="entry name" value="Quinoprotein_ADH-like_sf"/>
</dbReference>
<dbReference type="InterPro" id="IPR015943">
    <property type="entry name" value="WD40/YVTN_repeat-like_dom_sf"/>
</dbReference>
<dbReference type="EMBL" id="QZBM01000658">
    <property type="protein sequence ID" value="THZ11904.1"/>
    <property type="molecule type" value="Genomic_DNA"/>
</dbReference>
<evidence type="ECO:0000313" key="2">
    <source>
        <dbReference type="EMBL" id="THZ11904.1"/>
    </source>
</evidence>
<sequence length="319" mass="33793">MCLPPVLWSLVLIAVACCASGHKKHSAWSGWGANIFNNRWATSNSSITHSNAGTLHESCFVQFPNGVHWNISVADIVTDYAPLTALQVNYTRVASRSTPQIDGSVLYFTTLAHALVVAVDRGTGAHLASIQINPHELASLTMSPTFYKGKLFIGSSSQEEFAAGFTPGYVCYANVTTTNSTCLPEGVLQEAIIALDLETGAIKWSRVVSPLDSWNTACGFMALPLNAAVCPGTPGPDADFGMAPTFVPASMWTPKGLDIVVIGQKNGVIHTFSAQNGTLLWASATSPDGGQGGLIWGIAADDQRVYFTGVNGNSVTWQV</sequence>
<comment type="caution">
    <text evidence="2">The sequence shown here is derived from an EMBL/GenBank/DDBJ whole genome shotgun (WGS) entry which is preliminary data.</text>
</comment>
<dbReference type="Gene3D" id="2.130.10.10">
    <property type="entry name" value="YVTN repeat-like/Quinoprotein amine dehydrogenase"/>
    <property type="match status" value="1"/>
</dbReference>
<organism evidence="2 3">
    <name type="scientific">Aureobasidium pullulans</name>
    <name type="common">Black yeast</name>
    <name type="synonym">Pullularia pullulans</name>
    <dbReference type="NCBI Taxonomy" id="5580"/>
    <lineage>
        <taxon>Eukaryota</taxon>
        <taxon>Fungi</taxon>
        <taxon>Dikarya</taxon>
        <taxon>Ascomycota</taxon>
        <taxon>Pezizomycotina</taxon>
        <taxon>Dothideomycetes</taxon>
        <taxon>Dothideomycetidae</taxon>
        <taxon>Dothideales</taxon>
        <taxon>Saccotheciaceae</taxon>
        <taxon>Aureobasidium</taxon>
    </lineage>
</organism>
<protein>
    <recommendedName>
        <fullName evidence="4">Quino protein alcohol dehydrogenase-like protein</fullName>
    </recommendedName>
</protein>
<gene>
    <name evidence="2" type="ORF">D6C91_08905</name>
</gene>
<evidence type="ECO:0000256" key="1">
    <source>
        <dbReference type="SAM" id="SignalP"/>
    </source>
</evidence>
<proteinExistence type="predicted"/>
<name>A0A4S9SK73_AURPU</name>